<name>A0AAV7SRC3_PLEWA</name>
<sequence length="79" mass="9259">MYPGGTATKETPEESPRGTERRLLPQDAGNFRGHILQGRRATRERRKKMPRWGRRKTLAAQERLKMRSLPLCREKKTLD</sequence>
<evidence type="ECO:0000313" key="2">
    <source>
        <dbReference type="EMBL" id="KAJ1166632.1"/>
    </source>
</evidence>
<dbReference type="EMBL" id="JANPWB010000008">
    <property type="protein sequence ID" value="KAJ1166632.1"/>
    <property type="molecule type" value="Genomic_DNA"/>
</dbReference>
<evidence type="ECO:0000313" key="3">
    <source>
        <dbReference type="Proteomes" id="UP001066276"/>
    </source>
</evidence>
<dbReference type="AlphaFoldDB" id="A0AAV7SRC3"/>
<feature type="compositionally biased region" description="Basic and acidic residues" evidence="1">
    <location>
        <begin position="10"/>
        <end position="24"/>
    </location>
</feature>
<accession>A0AAV7SRC3</accession>
<feature type="region of interest" description="Disordered" evidence="1">
    <location>
        <begin position="1"/>
        <end position="29"/>
    </location>
</feature>
<dbReference type="Proteomes" id="UP001066276">
    <property type="component" value="Chromosome 4_2"/>
</dbReference>
<proteinExistence type="predicted"/>
<reference evidence="2" key="1">
    <citation type="journal article" date="2022" name="bioRxiv">
        <title>Sequencing and chromosome-scale assembly of the giantPleurodeles waltlgenome.</title>
        <authorList>
            <person name="Brown T."/>
            <person name="Elewa A."/>
            <person name="Iarovenko S."/>
            <person name="Subramanian E."/>
            <person name="Araus A.J."/>
            <person name="Petzold A."/>
            <person name="Susuki M."/>
            <person name="Suzuki K.-i.T."/>
            <person name="Hayashi T."/>
            <person name="Toyoda A."/>
            <person name="Oliveira C."/>
            <person name="Osipova E."/>
            <person name="Leigh N.D."/>
            <person name="Simon A."/>
            <person name="Yun M.H."/>
        </authorList>
    </citation>
    <scope>NUCLEOTIDE SEQUENCE</scope>
    <source>
        <strain evidence="2">20211129_DDA</strain>
        <tissue evidence="2">Liver</tissue>
    </source>
</reference>
<protein>
    <submittedName>
        <fullName evidence="2">Uncharacterized protein</fullName>
    </submittedName>
</protein>
<keyword evidence="3" id="KW-1185">Reference proteome</keyword>
<comment type="caution">
    <text evidence="2">The sequence shown here is derived from an EMBL/GenBank/DDBJ whole genome shotgun (WGS) entry which is preliminary data.</text>
</comment>
<gene>
    <name evidence="2" type="ORF">NDU88_007031</name>
</gene>
<evidence type="ECO:0000256" key="1">
    <source>
        <dbReference type="SAM" id="MobiDB-lite"/>
    </source>
</evidence>
<organism evidence="2 3">
    <name type="scientific">Pleurodeles waltl</name>
    <name type="common">Iberian ribbed newt</name>
    <dbReference type="NCBI Taxonomy" id="8319"/>
    <lineage>
        <taxon>Eukaryota</taxon>
        <taxon>Metazoa</taxon>
        <taxon>Chordata</taxon>
        <taxon>Craniata</taxon>
        <taxon>Vertebrata</taxon>
        <taxon>Euteleostomi</taxon>
        <taxon>Amphibia</taxon>
        <taxon>Batrachia</taxon>
        <taxon>Caudata</taxon>
        <taxon>Salamandroidea</taxon>
        <taxon>Salamandridae</taxon>
        <taxon>Pleurodelinae</taxon>
        <taxon>Pleurodeles</taxon>
    </lineage>
</organism>